<evidence type="ECO:0000259" key="2">
    <source>
        <dbReference type="Pfam" id="PF22725"/>
    </source>
</evidence>
<gene>
    <name evidence="3" type="ORF">JJB09_14835</name>
</gene>
<feature type="domain" description="GFO/IDH/MocA-like oxidoreductase" evidence="2">
    <location>
        <begin position="145"/>
        <end position="265"/>
    </location>
</feature>
<reference evidence="3" key="1">
    <citation type="submission" date="2021-01" db="EMBL/GenBank/DDBJ databases">
        <title>Rhizobium sp. strain KVB221 16S ribosomal RNA gene Genome sequencing and assembly.</title>
        <authorList>
            <person name="Kang M."/>
        </authorList>
    </citation>
    <scope>NUCLEOTIDE SEQUENCE</scope>
    <source>
        <strain evidence="3">KVB221</strain>
    </source>
</reference>
<dbReference type="InterPro" id="IPR036291">
    <property type="entry name" value="NAD(P)-bd_dom_sf"/>
</dbReference>
<evidence type="ECO:0000313" key="4">
    <source>
        <dbReference type="Proteomes" id="UP000633219"/>
    </source>
</evidence>
<sequence length="362" mass="39365">MTLFQNLRQIWPMPSAPKSIVIIGAGGIVKGAHLPAYRKWGLPVAGLYDLDVARAKTVAAEFEVAKVYESLQEALSAPGDVIFDVALPPQALGPILTKLPEGSTALIQKPLGVDAANAAELAAILKQRRITAATNFQLRFTPAMLAAEDAIARGIFGEIVELEVRLACRTPWETWPFLTELDAVEIPLHSIHYLDWIRATLGMPKKVYAKSVGHPDHPNLADARSSIVMDYGDRTRCCLSLNHTHKWGPDREDATIRIEGTKGAAIIGLGYLINYPDGAPERLEMITEGTGWQTVPLQGERMPDSFAAVMANLQRFEAGEDDRLLTAIPDSLDTMCLVDACLKSNRTGEVCAPQHAKQGSAL</sequence>
<dbReference type="InterPro" id="IPR052515">
    <property type="entry name" value="Gfo/Idh/MocA_Oxidoreductase"/>
</dbReference>
<proteinExistence type="predicted"/>
<dbReference type="InterPro" id="IPR000683">
    <property type="entry name" value="Gfo/Idh/MocA-like_OxRdtase_N"/>
</dbReference>
<protein>
    <submittedName>
        <fullName evidence="3">Gfo/Idh/MocA family oxidoreductase</fullName>
    </submittedName>
</protein>
<dbReference type="Gene3D" id="3.40.50.720">
    <property type="entry name" value="NAD(P)-binding Rossmann-like Domain"/>
    <property type="match status" value="1"/>
</dbReference>
<dbReference type="Gene3D" id="3.30.360.10">
    <property type="entry name" value="Dihydrodipicolinate Reductase, domain 2"/>
    <property type="match status" value="1"/>
</dbReference>
<comment type="caution">
    <text evidence="3">The sequence shown here is derived from an EMBL/GenBank/DDBJ whole genome shotgun (WGS) entry which is preliminary data.</text>
</comment>
<dbReference type="Proteomes" id="UP000633219">
    <property type="component" value="Unassembled WGS sequence"/>
</dbReference>
<accession>A0A937CN17</accession>
<keyword evidence="4" id="KW-1185">Reference proteome</keyword>
<dbReference type="PANTHER" id="PTHR43249:SF1">
    <property type="entry name" value="D-GLUCOSIDE 3-DEHYDROGENASE"/>
    <property type="match status" value="1"/>
</dbReference>
<feature type="domain" description="Gfo/Idh/MocA-like oxidoreductase N-terminal" evidence="1">
    <location>
        <begin position="19"/>
        <end position="131"/>
    </location>
</feature>
<dbReference type="SUPFAM" id="SSF51735">
    <property type="entry name" value="NAD(P)-binding Rossmann-fold domains"/>
    <property type="match status" value="1"/>
</dbReference>
<organism evidence="3 4">
    <name type="scientific">Rhizobium setariae</name>
    <dbReference type="NCBI Taxonomy" id="2801340"/>
    <lineage>
        <taxon>Bacteria</taxon>
        <taxon>Pseudomonadati</taxon>
        <taxon>Pseudomonadota</taxon>
        <taxon>Alphaproteobacteria</taxon>
        <taxon>Hyphomicrobiales</taxon>
        <taxon>Rhizobiaceae</taxon>
        <taxon>Rhizobium/Agrobacterium group</taxon>
        <taxon>Rhizobium</taxon>
    </lineage>
</organism>
<name>A0A937CN17_9HYPH</name>
<dbReference type="InterPro" id="IPR055170">
    <property type="entry name" value="GFO_IDH_MocA-like_dom"/>
</dbReference>
<dbReference type="GO" id="GO:0000166">
    <property type="term" value="F:nucleotide binding"/>
    <property type="evidence" value="ECO:0007669"/>
    <property type="project" value="InterPro"/>
</dbReference>
<dbReference type="Pfam" id="PF01408">
    <property type="entry name" value="GFO_IDH_MocA"/>
    <property type="match status" value="1"/>
</dbReference>
<dbReference type="RefSeq" id="WP_201659522.1">
    <property type="nucleotide sequence ID" value="NZ_JAEQNC010000007.1"/>
</dbReference>
<dbReference type="EMBL" id="JAEQNC010000007">
    <property type="protein sequence ID" value="MBL0373311.1"/>
    <property type="molecule type" value="Genomic_DNA"/>
</dbReference>
<evidence type="ECO:0000259" key="1">
    <source>
        <dbReference type="Pfam" id="PF01408"/>
    </source>
</evidence>
<evidence type="ECO:0000313" key="3">
    <source>
        <dbReference type="EMBL" id="MBL0373311.1"/>
    </source>
</evidence>
<dbReference type="SUPFAM" id="SSF55347">
    <property type="entry name" value="Glyceraldehyde-3-phosphate dehydrogenase-like, C-terminal domain"/>
    <property type="match status" value="1"/>
</dbReference>
<dbReference type="PANTHER" id="PTHR43249">
    <property type="entry name" value="UDP-N-ACETYL-2-AMINO-2-DEOXY-D-GLUCURONATE OXIDASE"/>
    <property type="match status" value="1"/>
</dbReference>
<dbReference type="AlphaFoldDB" id="A0A937CN17"/>
<dbReference type="Pfam" id="PF22725">
    <property type="entry name" value="GFO_IDH_MocA_C3"/>
    <property type="match status" value="1"/>
</dbReference>